<feature type="transmembrane region" description="Helical" evidence="2">
    <location>
        <begin position="282"/>
        <end position="300"/>
    </location>
</feature>
<keyword evidence="2" id="KW-0472">Membrane</keyword>
<protein>
    <submittedName>
        <fullName evidence="4">ExeA family protein</fullName>
    </submittedName>
</protein>
<feature type="domain" description="AAA+ ATPase" evidence="3">
    <location>
        <begin position="42"/>
        <end position="196"/>
    </location>
</feature>
<dbReference type="SUPFAM" id="SSF47090">
    <property type="entry name" value="PGBD-like"/>
    <property type="match status" value="1"/>
</dbReference>
<proteinExistence type="predicted"/>
<dbReference type="PANTHER" id="PTHR35894:SF1">
    <property type="entry name" value="PHOSPHORIBULOKINASE _ URIDINE KINASE FAMILY"/>
    <property type="match status" value="1"/>
</dbReference>
<dbReference type="Gene3D" id="3.40.50.300">
    <property type="entry name" value="P-loop containing nucleotide triphosphate hydrolases"/>
    <property type="match status" value="1"/>
</dbReference>
<sequence length="568" mass="64450">MYNDFFGLKSTPFTIAPDPRFLFMSERHRDALAHLLYGIGSGGGFVMLTGEVGTGKTTVCRCLLEQLSSDVRLAYILNPKLNAIELMATMCDELGIHYQEGEQSLKAFTDRLRDYLLENHEKGLKTVLMIDEAQNLSVEVMEQIRLLTNLETNDKKLLQIILIGQPELQELLAKKELRQLAQRITARYHLRPLNLNETASYIEHRLRIAGLQRPLFKPAAVKRIHQASGGIPRLINVISDRALLGTFVEKKNVVTEPIVKRAIPEVLGDSHLLESPRRPKRWWFGIAATALLLSLGYLVITQYPQVIKAQTVDASAQNTPSEVAKQQEPVEEKSNQPQNTQQETIQATSEPQSNDELAQELWGDQSWDRKGLVSARNLFAIWGVSYYPYQSPEPCELAYNYNLSCDSGVADWSYIKQLNRPLNLKFSTKESGEFWGTLKSIEGERLVLQFGDNEVKMLQKDLNPLWQGEYHLFWKMPDGFVEHTKVGDSGPAVRWLTDAIYDIDNINLTPTDRFSKEVEDWLMLFQIESGLVADGILGKHSVIMINNKVVTNIPKLVSQVKNMQQGER</sequence>
<evidence type="ECO:0000313" key="4">
    <source>
        <dbReference type="EMBL" id="GAA4358127.1"/>
    </source>
</evidence>
<organism evidence="4 5">
    <name type="scientific">Kangiella marina</name>
    <dbReference type="NCBI Taxonomy" id="1079178"/>
    <lineage>
        <taxon>Bacteria</taxon>
        <taxon>Pseudomonadati</taxon>
        <taxon>Pseudomonadota</taxon>
        <taxon>Gammaproteobacteria</taxon>
        <taxon>Kangiellales</taxon>
        <taxon>Kangiellaceae</taxon>
        <taxon>Kangiella</taxon>
    </lineage>
</organism>
<feature type="region of interest" description="Disordered" evidence="1">
    <location>
        <begin position="318"/>
        <end position="355"/>
    </location>
</feature>
<keyword evidence="2" id="KW-0812">Transmembrane</keyword>
<evidence type="ECO:0000256" key="1">
    <source>
        <dbReference type="SAM" id="MobiDB-lite"/>
    </source>
</evidence>
<dbReference type="SMART" id="SM00382">
    <property type="entry name" value="AAA"/>
    <property type="match status" value="1"/>
</dbReference>
<comment type="caution">
    <text evidence="4">The sequence shown here is derived from an EMBL/GenBank/DDBJ whole genome shotgun (WGS) entry which is preliminary data.</text>
</comment>
<dbReference type="RefSeq" id="WP_345291892.1">
    <property type="nucleotide sequence ID" value="NZ_BAABFV010000001.1"/>
</dbReference>
<dbReference type="PANTHER" id="PTHR35894">
    <property type="entry name" value="GENERAL SECRETION PATHWAY PROTEIN A-RELATED"/>
    <property type="match status" value="1"/>
</dbReference>
<gene>
    <name evidence="4" type="ORF">GCM10023151_07850</name>
</gene>
<dbReference type="InterPro" id="IPR036365">
    <property type="entry name" value="PGBD-like_sf"/>
</dbReference>
<dbReference type="InterPro" id="IPR052026">
    <property type="entry name" value="ExeA_AAA_ATPase_DNA-bind"/>
</dbReference>
<accession>A0ABP8IGP1</accession>
<keyword evidence="2" id="KW-1133">Transmembrane helix</keyword>
<name>A0ABP8IGP1_9GAMM</name>
<keyword evidence="5" id="KW-1185">Reference proteome</keyword>
<feature type="compositionally biased region" description="Polar residues" evidence="1">
    <location>
        <begin position="335"/>
        <end position="355"/>
    </location>
</feature>
<dbReference type="Proteomes" id="UP001501011">
    <property type="component" value="Unassembled WGS sequence"/>
</dbReference>
<dbReference type="Pfam" id="PF13401">
    <property type="entry name" value="AAA_22"/>
    <property type="match status" value="1"/>
</dbReference>
<reference evidence="5" key="1">
    <citation type="journal article" date="2019" name="Int. J. Syst. Evol. Microbiol.">
        <title>The Global Catalogue of Microorganisms (GCM) 10K type strain sequencing project: providing services to taxonomists for standard genome sequencing and annotation.</title>
        <authorList>
            <consortium name="The Broad Institute Genomics Platform"/>
            <consortium name="The Broad Institute Genome Sequencing Center for Infectious Disease"/>
            <person name="Wu L."/>
            <person name="Ma J."/>
        </authorList>
    </citation>
    <scope>NUCLEOTIDE SEQUENCE [LARGE SCALE GENOMIC DNA]</scope>
    <source>
        <strain evidence="5">JCM 17728</strain>
    </source>
</reference>
<dbReference type="SUPFAM" id="SSF52540">
    <property type="entry name" value="P-loop containing nucleoside triphosphate hydrolases"/>
    <property type="match status" value="1"/>
</dbReference>
<dbReference type="InterPro" id="IPR003593">
    <property type="entry name" value="AAA+_ATPase"/>
</dbReference>
<dbReference type="Gene3D" id="3.90.70.10">
    <property type="entry name" value="Cysteine proteinases"/>
    <property type="match status" value="1"/>
</dbReference>
<dbReference type="InterPro" id="IPR049945">
    <property type="entry name" value="AAA_22"/>
</dbReference>
<evidence type="ECO:0000313" key="5">
    <source>
        <dbReference type="Proteomes" id="UP001501011"/>
    </source>
</evidence>
<evidence type="ECO:0000256" key="2">
    <source>
        <dbReference type="SAM" id="Phobius"/>
    </source>
</evidence>
<dbReference type="CDD" id="cd00009">
    <property type="entry name" value="AAA"/>
    <property type="match status" value="1"/>
</dbReference>
<dbReference type="InterPro" id="IPR036366">
    <property type="entry name" value="PGBDSf"/>
</dbReference>
<dbReference type="EMBL" id="BAABFV010000001">
    <property type="protein sequence ID" value="GAA4358127.1"/>
    <property type="molecule type" value="Genomic_DNA"/>
</dbReference>
<evidence type="ECO:0000259" key="3">
    <source>
        <dbReference type="SMART" id="SM00382"/>
    </source>
</evidence>
<dbReference type="InterPro" id="IPR027417">
    <property type="entry name" value="P-loop_NTPase"/>
</dbReference>
<dbReference type="Gene3D" id="1.10.101.10">
    <property type="entry name" value="PGBD-like superfamily/PGBD"/>
    <property type="match status" value="1"/>
</dbReference>